<evidence type="ECO:0000256" key="9">
    <source>
        <dbReference type="ARBA" id="ARBA00022840"/>
    </source>
</evidence>
<dbReference type="OrthoDB" id="48943at2759"/>
<dbReference type="Gene3D" id="3.40.1110.10">
    <property type="entry name" value="Calcium-transporting ATPase, cytoplasmic domain N"/>
    <property type="match status" value="1"/>
</dbReference>
<comment type="catalytic activity">
    <reaction evidence="14 15">
        <text>ATP + H2O = ADP + phosphate + H(+)</text>
        <dbReference type="Rhea" id="RHEA:13065"/>
        <dbReference type="ChEBI" id="CHEBI:15377"/>
        <dbReference type="ChEBI" id="CHEBI:15378"/>
        <dbReference type="ChEBI" id="CHEBI:30616"/>
        <dbReference type="ChEBI" id="CHEBI:43474"/>
        <dbReference type="ChEBI" id="CHEBI:456216"/>
    </reaction>
</comment>
<evidence type="ECO:0000259" key="17">
    <source>
        <dbReference type="SMART" id="SM00831"/>
    </source>
</evidence>
<keyword evidence="8" id="KW-0967">Endosome</keyword>
<feature type="compositionally biased region" description="Polar residues" evidence="16">
    <location>
        <begin position="151"/>
        <end position="168"/>
    </location>
</feature>
<keyword evidence="5 15" id="KW-0812">Transmembrane</keyword>
<evidence type="ECO:0000256" key="5">
    <source>
        <dbReference type="ARBA" id="ARBA00022692"/>
    </source>
</evidence>
<dbReference type="eggNOG" id="KOG0208">
    <property type="taxonomic scope" value="Eukaryota"/>
</dbReference>
<dbReference type="Pfam" id="PF13246">
    <property type="entry name" value="Cation_ATPase"/>
    <property type="match status" value="1"/>
</dbReference>
<evidence type="ECO:0000256" key="16">
    <source>
        <dbReference type="SAM" id="MobiDB-lite"/>
    </source>
</evidence>
<dbReference type="EC" id="7.2.2.-" evidence="15"/>
<dbReference type="GO" id="GO:0046872">
    <property type="term" value="F:metal ion binding"/>
    <property type="evidence" value="ECO:0007669"/>
    <property type="project" value="UniProtKB-UniRule"/>
</dbReference>
<dbReference type="SUPFAM" id="SSF81660">
    <property type="entry name" value="Metal cation-transporting ATPase, ATP-binding domain N"/>
    <property type="match status" value="1"/>
</dbReference>
<evidence type="ECO:0000256" key="4">
    <source>
        <dbReference type="ARBA" id="ARBA00022553"/>
    </source>
</evidence>
<feature type="domain" description="Cation-transporting P-type ATPase N-terminal" evidence="17">
    <location>
        <begin position="385"/>
        <end position="449"/>
    </location>
</feature>
<dbReference type="Gene3D" id="2.70.150.10">
    <property type="entry name" value="Calcium-transporting ATPase, cytoplasmic transduction domain A"/>
    <property type="match status" value="1"/>
</dbReference>
<feature type="compositionally biased region" description="Polar residues" evidence="16">
    <location>
        <begin position="69"/>
        <end position="79"/>
    </location>
</feature>
<keyword evidence="12 15" id="KW-1133">Transmembrane helix</keyword>
<dbReference type="SUPFAM" id="SSF56784">
    <property type="entry name" value="HAD-like"/>
    <property type="match status" value="1"/>
</dbReference>
<feature type="transmembrane region" description="Helical" evidence="15">
    <location>
        <begin position="1367"/>
        <end position="1389"/>
    </location>
</feature>
<dbReference type="SUPFAM" id="SSF81665">
    <property type="entry name" value="Calcium ATPase, transmembrane domain M"/>
    <property type="match status" value="1"/>
</dbReference>
<keyword evidence="19" id="KW-1185">Reference proteome</keyword>
<evidence type="ECO:0000313" key="19">
    <source>
        <dbReference type="Proteomes" id="UP000008743"/>
    </source>
</evidence>
<evidence type="ECO:0000256" key="1">
    <source>
        <dbReference type="ARBA" id="ARBA00004337"/>
    </source>
</evidence>
<name>A0A0D2WT66_CAPO3</name>
<feature type="transmembrane region" description="Helical" evidence="15">
    <location>
        <begin position="625"/>
        <end position="649"/>
    </location>
</feature>
<feature type="compositionally biased region" description="Polar residues" evidence="16">
    <location>
        <begin position="197"/>
        <end position="206"/>
    </location>
</feature>
<gene>
    <name evidence="18" type="ORF">CAOG_005994</name>
</gene>
<dbReference type="GO" id="GO:0006874">
    <property type="term" value="P:intracellular calcium ion homeostasis"/>
    <property type="evidence" value="ECO:0007669"/>
    <property type="project" value="TreeGrafter"/>
</dbReference>
<keyword evidence="9 15" id="KW-0067">ATP-binding</keyword>
<dbReference type="SFLD" id="SFLDG00002">
    <property type="entry name" value="C1.7:_P-type_atpase_like"/>
    <property type="match status" value="1"/>
</dbReference>
<dbReference type="GO" id="GO:0005524">
    <property type="term" value="F:ATP binding"/>
    <property type="evidence" value="ECO:0007669"/>
    <property type="project" value="UniProtKB-UniRule"/>
</dbReference>
<dbReference type="GO" id="GO:0010008">
    <property type="term" value="C:endosome membrane"/>
    <property type="evidence" value="ECO:0007669"/>
    <property type="project" value="UniProtKB-SubCell"/>
</dbReference>
<dbReference type="SFLD" id="SFLDS00003">
    <property type="entry name" value="Haloacid_Dehalogenase"/>
    <property type="match status" value="1"/>
</dbReference>
<dbReference type="InterPro" id="IPR059000">
    <property type="entry name" value="ATPase_P-type_domA"/>
</dbReference>
<dbReference type="InterPro" id="IPR036412">
    <property type="entry name" value="HAD-like_sf"/>
</dbReference>
<dbReference type="InterPro" id="IPR023298">
    <property type="entry name" value="ATPase_P-typ_TM_dom_sf"/>
</dbReference>
<sequence>MSGERSSLIGYQEQSSPLAYHTPQQRRRKPSSLSGGSNSGSRSNLLGGAGPAFSTATLMSAPHHPQHPQFRQRSSSNTVVAGVGAFPSVSGGGDLPRGFSPVPGGASATPKSSSPTATTPTTTTTTSGSTTPPLLVEFDDDSKQPRRDSIDSSMSLNSDPLNDPLSSDNNKKGRNGNGSKRGSRSGSPRPPLERRNSIQSLDSTNGAAPPDPFSGGTGASSNEGDGSASQDEHEIRTIKGYQRWMLGLVLYYFAGFATVGITTLFFRWYPVLRLKLTHRRCKYFDQADSVLVDNIENGWSVEEMLSIDLDQAIMTDLMSASTPHRQDDLHSLDSYHDSEPILMSRRNDSVKPPVSLKYFSHRMVRYVLDKQSGEFNRMSGLSSDDFETLPEHVTRGLDASTHARRIAIFGPNQIDVQVKSYVRLLFEEVLNPFYIFQLFSVLVWIGIAYYYYAACIIVVSGVSIAISLVETKTNQRNLRNMALFHEKLTVVRNGSTFEVPSDDLAPGDLLVIPAEGLVLSCDAVLLSGKCIVNESMLTGESVPVTKSPLPLQDEELRPPKYNPDGDKKHTLYCGTRVIQTRQPAGSRVLAMVVRTGFYTAKGFLIRSILYPKPSKFRFYSEAMRFVLFLFLLAMAGFAYSLVVFVNRHIGPADAILKALDLITVVVPPALPAAMTIGTVFAIARLKKGLVYCISPPRVNVCGKIKMMCFDKTGTLTEDGLDVWGFVPITSEKTHDPVPDLSTLPLDRGLYALATCHSLTTVNNEMIGDPVDLKMFLATKWLLEEPGEETERYDSMMPTLVRPAGTVSSTMKPTADNYLSSSPHEIGIVRQFHFSSHLQRMSVIVNHLEQREMAVYVKGSPEMLRELCNPASIPADYNEKLSAYTHQGYRVLAIGYRSLPKYNWLKAQRVTREEVESDLTMLGLLIMQNRLKPETTPVIDQLLDANIRCAMVTGDNPLTAVSVARECHLINNDSIVFLGDLSQGRVFWSHLDDPTWQLDPATLVPFRTVDPFAESQTSSHGARVASPFEMNFTPRSKVNASSYARMTDEAGKATCPPYTLAITGKAFEVLKKNYSDNFLRLLVRGVVFARMSPEHKTQLVESLQDIGYVVGFCGDGANDCGALKAGHIGVSLSEAEASVAAPFTYRRQTIECIPFVIREGRGALMTSFSMFKFMALYSFIQFTTVLILRYIGSNLGDQQYLYFDLFMILILAVVMGRTGPAEKLGVLRPPGSLISPTIMSSLCLHIILVVVVQASAYIWLQHQSWFVPVVVPNNVANEVDCTENTLLFYISAFQYLITAVVFSIGAPFRKSMFTNYWFMAALSMILFVTLYLTINPPSWAASDSFLQLLPLPTSARVAVAVFDSAHLVIAYALELFLATVAAKRVFRVILRKKRHRNRYKHIAKHMMDDYTAAAAAHGAVRSESRL</sequence>
<feature type="transmembrane region" description="Helical" evidence="15">
    <location>
        <begin position="661"/>
        <end position="683"/>
    </location>
</feature>
<evidence type="ECO:0000256" key="7">
    <source>
        <dbReference type="ARBA" id="ARBA00022741"/>
    </source>
</evidence>
<dbReference type="InterPro" id="IPR044492">
    <property type="entry name" value="P_typ_ATPase_HD_dom"/>
</dbReference>
<dbReference type="InterPro" id="IPR001757">
    <property type="entry name" value="P_typ_ATPase"/>
</dbReference>
<keyword evidence="4" id="KW-0597">Phosphoprotein</keyword>
<reference evidence="19" key="1">
    <citation type="submission" date="2011-02" db="EMBL/GenBank/DDBJ databases">
        <title>The Genome Sequence of Capsaspora owczarzaki ATCC 30864.</title>
        <authorList>
            <person name="Russ C."/>
            <person name="Cuomo C."/>
            <person name="Burger G."/>
            <person name="Gray M.W."/>
            <person name="Holland P.W.H."/>
            <person name="King N."/>
            <person name="Lang F.B.F."/>
            <person name="Roger A.J."/>
            <person name="Ruiz-Trillo I."/>
            <person name="Young S.K."/>
            <person name="Zeng Q."/>
            <person name="Gargeya S."/>
            <person name="Alvarado L."/>
            <person name="Berlin A."/>
            <person name="Chapman S.B."/>
            <person name="Chen Z."/>
            <person name="Freedman E."/>
            <person name="Gellesch M."/>
            <person name="Goldberg J."/>
            <person name="Griggs A."/>
            <person name="Gujja S."/>
            <person name="Heilman E."/>
            <person name="Heiman D."/>
            <person name="Howarth C."/>
            <person name="Mehta T."/>
            <person name="Neiman D."/>
            <person name="Pearson M."/>
            <person name="Roberts A."/>
            <person name="Saif S."/>
            <person name="Shea T."/>
            <person name="Shenoy N."/>
            <person name="Sisk P."/>
            <person name="Stolte C."/>
            <person name="Sykes S."/>
            <person name="White J."/>
            <person name="Yandava C."/>
            <person name="Haas B."/>
            <person name="Nusbaum C."/>
            <person name="Birren B."/>
        </authorList>
    </citation>
    <scope>NUCLEOTIDE SEQUENCE</scope>
    <source>
        <strain evidence="19">ATCC 30864</strain>
    </source>
</reference>
<dbReference type="Pfam" id="PF12409">
    <property type="entry name" value="P5-ATPase"/>
    <property type="match status" value="1"/>
</dbReference>
<feature type="transmembrane region" description="Helical" evidence="15">
    <location>
        <begin position="1315"/>
        <end position="1333"/>
    </location>
</feature>
<feature type="transmembrane region" description="Helical" evidence="15">
    <location>
        <begin position="451"/>
        <end position="469"/>
    </location>
</feature>
<evidence type="ECO:0000256" key="15">
    <source>
        <dbReference type="RuleBase" id="RU362082"/>
    </source>
</evidence>
<feature type="compositionally biased region" description="Low complexity" evidence="16">
    <location>
        <begin position="103"/>
        <end position="133"/>
    </location>
</feature>
<dbReference type="PhylomeDB" id="A0A0D2WT66"/>
<feature type="transmembrane region" description="Helical" evidence="15">
    <location>
        <begin position="1285"/>
        <end position="1303"/>
    </location>
</feature>
<dbReference type="PANTHER" id="PTHR45630:SF8">
    <property type="entry name" value="CATION-TRANSPORTING ATPASE"/>
    <property type="match status" value="1"/>
</dbReference>
<dbReference type="PRINTS" id="PR00119">
    <property type="entry name" value="CATATPASE"/>
</dbReference>
<feature type="compositionally biased region" description="Polar residues" evidence="16">
    <location>
        <begin position="219"/>
        <end position="229"/>
    </location>
</feature>
<dbReference type="RefSeq" id="XP_004345584.2">
    <property type="nucleotide sequence ID" value="XM_004345534.2"/>
</dbReference>
<evidence type="ECO:0000256" key="3">
    <source>
        <dbReference type="ARBA" id="ARBA00006000"/>
    </source>
</evidence>
<dbReference type="InterPro" id="IPR004014">
    <property type="entry name" value="ATPase_P-typ_cation-transptr_N"/>
</dbReference>
<protein>
    <recommendedName>
        <fullName evidence="15">Cation-transporting ATPase</fullName>
        <ecNumber evidence="15">7.2.2.-</ecNumber>
    </recommendedName>
</protein>
<comment type="subcellular location">
    <subcellularLocation>
        <location evidence="1">Endosome membrane</location>
        <topology evidence="1">Multi-pass membrane protein</topology>
    </subcellularLocation>
    <subcellularLocation>
        <location evidence="2">Late endosome</location>
    </subcellularLocation>
    <subcellularLocation>
        <location evidence="15">Membrane</location>
        <topology evidence="15">Multi-pass membrane protein</topology>
    </subcellularLocation>
</comment>
<keyword evidence="6 15" id="KW-0479">Metal-binding</keyword>
<dbReference type="GO" id="GO:0016887">
    <property type="term" value="F:ATP hydrolysis activity"/>
    <property type="evidence" value="ECO:0007669"/>
    <property type="project" value="InterPro"/>
</dbReference>
<dbReference type="GO" id="GO:0005770">
    <property type="term" value="C:late endosome"/>
    <property type="evidence" value="ECO:0007669"/>
    <property type="project" value="UniProtKB-SubCell"/>
</dbReference>
<dbReference type="FunFam" id="3.40.1110.10:FF:000026">
    <property type="entry name" value="Cation-transporting ATPase"/>
    <property type="match status" value="1"/>
</dbReference>
<dbReference type="InterPro" id="IPR047819">
    <property type="entry name" value="P5A-ATPase_N"/>
</dbReference>
<dbReference type="EMBL" id="KE346369">
    <property type="protein sequence ID" value="KJE95550.1"/>
    <property type="molecule type" value="Genomic_DNA"/>
</dbReference>
<dbReference type="Proteomes" id="UP000008743">
    <property type="component" value="Unassembled WGS sequence"/>
</dbReference>
<feature type="transmembrane region" description="Helical" evidence="15">
    <location>
        <begin position="244"/>
        <end position="269"/>
    </location>
</feature>
<evidence type="ECO:0000256" key="12">
    <source>
        <dbReference type="ARBA" id="ARBA00022989"/>
    </source>
</evidence>
<dbReference type="Pfam" id="PF00122">
    <property type="entry name" value="E1-E2_ATPase"/>
    <property type="match status" value="1"/>
</dbReference>
<dbReference type="Pfam" id="PF00690">
    <property type="entry name" value="Cation_ATPase_N"/>
    <property type="match status" value="1"/>
</dbReference>
<evidence type="ECO:0000256" key="6">
    <source>
        <dbReference type="ARBA" id="ARBA00022723"/>
    </source>
</evidence>
<evidence type="ECO:0000256" key="13">
    <source>
        <dbReference type="ARBA" id="ARBA00023136"/>
    </source>
</evidence>
<keyword evidence="11 15" id="KW-1278">Translocase</keyword>
<dbReference type="STRING" id="595528.A0A0D2WT66"/>
<dbReference type="InParanoid" id="A0A0D2WT66"/>
<dbReference type="Gene3D" id="3.40.50.1000">
    <property type="entry name" value="HAD superfamily/HAD-like"/>
    <property type="match status" value="1"/>
</dbReference>
<keyword evidence="13 15" id="KW-0472">Membrane</keyword>
<feature type="transmembrane region" description="Helical" evidence="15">
    <location>
        <begin position="1236"/>
        <end position="1259"/>
    </location>
</feature>
<dbReference type="InterPro" id="IPR047821">
    <property type="entry name" value="P5B-type_ATPase"/>
</dbReference>
<dbReference type="InterPro" id="IPR008250">
    <property type="entry name" value="ATPase_P-typ_transduc_dom_A_sf"/>
</dbReference>
<keyword evidence="7 15" id="KW-0547">Nucleotide-binding</keyword>
<dbReference type="FunFam" id="1.20.1110.10:FF:000023">
    <property type="entry name" value="Cation-transporting ATPase"/>
    <property type="match status" value="1"/>
</dbReference>
<dbReference type="NCBIfam" id="TIGR01494">
    <property type="entry name" value="ATPase_P-type"/>
    <property type="match status" value="2"/>
</dbReference>
<dbReference type="SFLD" id="SFLDF00027">
    <property type="entry name" value="p-type_atpase"/>
    <property type="match status" value="1"/>
</dbReference>
<feature type="compositionally biased region" description="Low complexity" evidence="16">
    <location>
        <begin position="31"/>
        <end position="46"/>
    </location>
</feature>
<accession>A0A0D2WT66</accession>
<feature type="transmembrane region" description="Helical" evidence="15">
    <location>
        <begin position="1173"/>
        <end position="1191"/>
    </location>
</feature>
<evidence type="ECO:0000256" key="8">
    <source>
        <dbReference type="ARBA" id="ARBA00022753"/>
    </source>
</evidence>
<proteinExistence type="inferred from homology"/>
<organism evidence="18 19">
    <name type="scientific">Capsaspora owczarzaki (strain ATCC 30864)</name>
    <dbReference type="NCBI Taxonomy" id="595528"/>
    <lineage>
        <taxon>Eukaryota</taxon>
        <taxon>Filasterea</taxon>
        <taxon>Capsaspora</taxon>
    </lineage>
</organism>
<dbReference type="InterPro" id="IPR023214">
    <property type="entry name" value="HAD_sf"/>
</dbReference>
<keyword evidence="10 15" id="KW-0460">Magnesium</keyword>
<feature type="compositionally biased region" description="Basic and acidic residues" evidence="16">
    <location>
        <begin position="141"/>
        <end position="150"/>
    </location>
</feature>
<dbReference type="GO" id="GO:0019829">
    <property type="term" value="F:ATPase-coupled monoatomic cation transmembrane transporter activity"/>
    <property type="evidence" value="ECO:0007669"/>
    <property type="project" value="UniProtKB-UniRule"/>
</dbReference>
<dbReference type="PANTHER" id="PTHR45630">
    <property type="entry name" value="CATION-TRANSPORTING ATPASE-RELATED"/>
    <property type="match status" value="1"/>
</dbReference>
<evidence type="ECO:0000256" key="14">
    <source>
        <dbReference type="ARBA" id="ARBA00049360"/>
    </source>
</evidence>
<evidence type="ECO:0000256" key="2">
    <source>
        <dbReference type="ARBA" id="ARBA00004603"/>
    </source>
</evidence>
<dbReference type="NCBIfam" id="TIGR01657">
    <property type="entry name" value="P-ATPase-V"/>
    <property type="match status" value="1"/>
</dbReference>
<dbReference type="FunCoup" id="A0A0D2WT66">
    <property type="interactions" value="122"/>
</dbReference>
<dbReference type="SMART" id="SM00831">
    <property type="entry name" value="Cation_ATPase_N"/>
    <property type="match status" value="1"/>
</dbReference>
<dbReference type="InterPro" id="IPR006544">
    <property type="entry name" value="P-type_TPase_V"/>
</dbReference>
<dbReference type="InterPro" id="IPR018303">
    <property type="entry name" value="ATPase_P-typ_P_site"/>
</dbReference>
<feature type="transmembrane region" description="Helical" evidence="15">
    <location>
        <begin position="1197"/>
        <end position="1215"/>
    </location>
</feature>
<dbReference type="CDD" id="cd07542">
    <property type="entry name" value="P-type_ATPase_cation"/>
    <property type="match status" value="1"/>
</dbReference>
<feature type="compositionally biased region" description="Low complexity" evidence="16">
    <location>
        <begin position="177"/>
        <end position="187"/>
    </location>
</feature>
<evidence type="ECO:0000256" key="10">
    <source>
        <dbReference type="ARBA" id="ARBA00022842"/>
    </source>
</evidence>
<comment type="similarity">
    <text evidence="3 15">Belongs to the cation transport ATPase (P-type) (TC 3.A.3) family. Type V subfamily.</text>
</comment>
<feature type="region of interest" description="Disordered" evidence="16">
    <location>
        <begin position="1"/>
        <end position="233"/>
    </location>
</feature>
<evidence type="ECO:0000256" key="11">
    <source>
        <dbReference type="ARBA" id="ARBA00022967"/>
    </source>
</evidence>
<dbReference type="GO" id="GO:0015662">
    <property type="term" value="F:P-type ion transporter activity"/>
    <property type="evidence" value="ECO:0007669"/>
    <property type="project" value="InterPro"/>
</dbReference>
<dbReference type="PROSITE" id="PS00154">
    <property type="entry name" value="ATPASE_E1_E2"/>
    <property type="match status" value="1"/>
</dbReference>
<dbReference type="SUPFAM" id="SSF81653">
    <property type="entry name" value="Calcium ATPase, transduction domain A"/>
    <property type="match status" value="1"/>
</dbReference>
<dbReference type="InterPro" id="IPR023299">
    <property type="entry name" value="ATPase_P-typ_cyto_dom_N"/>
</dbReference>
<evidence type="ECO:0000313" key="18">
    <source>
        <dbReference type="EMBL" id="KJE95550.1"/>
    </source>
</evidence>